<accession>A0AAC8X087</accession>
<evidence type="ECO:0000313" key="1">
    <source>
        <dbReference type="EMBL" id="AMB97290.1"/>
    </source>
</evidence>
<dbReference type="Gene3D" id="3.90.70.10">
    <property type="entry name" value="Cysteine proteinases"/>
    <property type="match status" value="1"/>
</dbReference>
<dbReference type="AlphaFoldDB" id="A0AAC8X087"/>
<protein>
    <submittedName>
        <fullName evidence="1">DNA repair protein RadC</fullName>
    </submittedName>
</protein>
<reference evidence="1 2" key="1">
    <citation type="journal article" date="2016" name="Genome Announc.">
        <title>Complete Genome Sequences of Aerococcus christensenii CCUG 28831T, Aerococcus sanguinicola CCUG 43001T, Aerococcus urinae CCUG 36881T, Aerococcus urinaeequi CCUG 28094T, Aerococcus urinaehominis CCUG 42038 BT, and Aerococcus viridans CCUG 4311T.</title>
        <authorList>
            <person name="Carkaci D."/>
            <person name="Dargis R."/>
            <person name="Nielsen X.C."/>
            <person name="Skovgaard O."/>
            <person name="Fuursted K."/>
            <person name="Christensen J.J."/>
        </authorList>
    </citation>
    <scope>NUCLEOTIDE SEQUENCE [LARGE SCALE GENOMIC DNA]</scope>
    <source>
        <strain evidence="1 2">CCUG28094</strain>
    </source>
</reference>
<proteinExistence type="predicted"/>
<gene>
    <name evidence="1" type="ORF">AWM74_03115</name>
</gene>
<name>A0AAC8X087_9LACT</name>
<dbReference type="RefSeq" id="WP_051218124.1">
    <property type="nucleotide sequence ID" value="NZ_CP014162.1"/>
</dbReference>
<dbReference type="Proteomes" id="UP000067698">
    <property type="component" value="Chromosome"/>
</dbReference>
<evidence type="ECO:0000313" key="2">
    <source>
        <dbReference type="Proteomes" id="UP000067698"/>
    </source>
</evidence>
<sequence length="272" mass="31353">MGNGASIVSNDSKHPLVFFDNGLPDVSISNSLRILGFTYKEFFTNSLNNIQVNEIKEKLKYLLTYGSVVAGPIDMGYLTYNPNSINLSGVDHFVSIYDVDEEFVYLHDPAGYPCMKIVFKEFIEAWKANLIDYKRGSFSMWGKFKKVKTPNSEKIFHEVSLIMKKRYQKGENNVIEKFAHAVRDNRLNQEQKQILQFFSFRLASARNLYISKFLKSHDSNKSKIKEQLAELFGQAHLSTLKEDYFNLAHTLEEIAQLDEEFKALCLQIEGED</sequence>
<reference evidence="2" key="2">
    <citation type="submission" date="2016-01" db="EMBL/GenBank/DDBJ databases">
        <title>Six Aerococcus type strain genome sequencing and assembly using PacBio and Illumina Hiseq.</title>
        <authorList>
            <person name="Carkaci D."/>
            <person name="Dargis R."/>
            <person name="Nielsen X.C."/>
            <person name="Skovgaard O."/>
            <person name="Fuursted K."/>
            <person name="Christensen J.J."/>
        </authorList>
    </citation>
    <scope>NUCLEOTIDE SEQUENCE [LARGE SCALE GENOMIC DNA]</scope>
    <source>
        <strain evidence="2">CCUG28094</strain>
    </source>
</reference>
<dbReference type="GeneID" id="92866538"/>
<organism evidence="1 2">
    <name type="scientific">Aerococcus urinaeequi</name>
    <dbReference type="NCBI Taxonomy" id="51665"/>
    <lineage>
        <taxon>Bacteria</taxon>
        <taxon>Bacillati</taxon>
        <taxon>Bacillota</taxon>
        <taxon>Bacilli</taxon>
        <taxon>Lactobacillales</taxon>
        <taxon>Aerococcaceae</taxon>
        <taxon>Aerococcus</taxon>
    </lineage>
</organism>
<dbReference type="EMBL" id="CP014162">
    <property type="protein sequence ID" value="AMB97290.1"/>
    <property type="molecule type" value="Genomic_DNA"/>
</dbReference>